<evidence type="ECO:0000256" key="7">
    <source>
        <dbReference type="SAM" id="MobiDB-lite"/>
    </source>
</evidence>
<evidence type="ECO:0000256" key="3">
    <source>
        <dbReference type="ARBA" id="ARBA00022722"/>
    </source>
</evidence>
<dbReference type="AlphaFoldDB" id="A0AAV4GN03"/>
<feature type="domain" description="Reverse transcriptase RNase H-like" evidence="8">
    <location>
        <begin position="40"/>
        <end position="111"/>
    </location>
</feature>
<dbReference type="InterPro" id="IPR043502">
    <property type="entry name" value="DNA/RNA_pol_sf"/>
</dbReference>
<dbReference type="GO" id="GO:0016787">
    <property type="term" value="F:hydrolase activity"/>
    <property type="evidence" value="ECO:0007669"/>
    <property type="project" value="UniProtKB-KW"/>
</dbReference>
<evidence type="ECO:0000256" key="1">
    <source>
        <dbReference type="ARBA" id="ARBA00022679"/>
    </source>
</evidence>
<keyword evidence="4" id="KW-0255">Endonuclease</keyword>
<evidence type="ECO:0000256" key="6">
    <source>
        <dbReference type="ARBA" id="ARBA00022918"/>
    </source>
</evidence>
<dbReference type="CDD" id="cd09274">
    <property type="entry name" value="RNase_HI_RT_Ty3"/>
    <property type="match status" value="1"/>
</dbReference>
<name>A0AAV4GN03_9GAST</name>
<accession>A0AAV4GN03</accession>
<evidence type="ECO:0000256" key="2">
    <source>
        <dbReference type="ARBA" id="ARBA00022695"/>
    </source>
</evidence>
<keyword evidence="6" id="KW-0695">RNA-directed DNA polymerase</keyword>
<feature type="region of interest" description="Disordered" evidence="7">
    <location>
        <begin position="204"/>
        <end position="233"/>
    </location>
</feature>
<dbReference type="PANTHER" id="PTHR34072">
    <property type="entry name" value="ENZYMATIC POLYPROTEIN-RELATED"/>
    <property type="match status" value="1"/>
</dbReference>
<dbReference type="EMBL" id="BMAT01008493">
    <property type="protein sequence ID" value="GFR86415.1"/>
    <property type="molecule type" value="Genomic_DNA"/>
</dbReference>
<dbReference type="Pfam" id="PF17917">
    <property type="entry name" value="RT_RNaseH"/>
    <property type="match status" value="1"/>
</dbReference>
<evidence type="ECO:0000313" key="10">
    <source>
        <dbReference type="Proteomes" id="UP000762676"/>
    </source>
</evidence>
<dbReference type="GO" id="GO:0004519">
    <property type="term" value="F:endonuclease activity"/>
    <property type="evidence" value="ECO:0007669"/>
    <property type="project" value="UniProtKB-KW"/>
</dbReference>
<comment type="caution">
    <text evidence="9">The sequence shown here is derived from an EMBL/GenBank/DDBJ whole genome shotgun (WGS) entry which is preliminary data.</text>
</comment>
<dbReference type="Proteomes" id="UP000762676">
    <property type="component" value="Unassembled WGS sequence"/>
</dbReference>
<sequence length="233" mass="25944">MQFISVRGATVNGSSTIRSERVYQFYHCRDATRCGANKIDRVGYLLAFLHEISAKYSSLKLELLALKWAITKKFRGYLLGHRFAAYTDNNPLAHLETPKFGAVEQRWIAEIGPFDFTIHYKPGRNNQNADALSRNPVGPAPDTDEEYVAVTAISATFVAPSKSTDVPPEISISAVNFQLGETQPPPLSVALDVSELRRQQHADEDLAKIRPFVESSTVPPKATRKTWPDSDKP</sequence>
<gene>
    <name evidence="9" type="ORF">ElyMa_004198900</name>
</gene>
<dbReference type="GO" id="GO:0003964">
    <property type="term" value="F:RNA-directed DNA polymerase activity"/>
    <property type="evidence" value="ECO:0007669"/>
    <property type="project" value="UniProtKB-KW"/>
</dbReference>
<keyword evidence="5" id="KW-0378">Hydrolase</keyword>
<evidence type="ECO:0000259" key="8">
    <source>
        <dbReference type="Pfam" id="PF17917"/>
    </source>
</evidence>
<protein>
    <submittedName>
        <fullName evidence="9">Pol polyprotein</fullName>
    </submittedName>
</protein>
<proteinExistence type="predicted"/>
<keyword evidence="1" id="KW-0808">Transferase</keyword>
<keyword evidence="3" id="KW-0540">Nuclease</keyword>
<reference evidence="9 10" key="1">
    <citation type="journal article" date="2021" name="Elife">
        <title>Chloroplast acquisition without the gene transfer in kleptoplastic sea slugs, Plakobranchus ocellatus.</title>
        <authorList>
            <person name="Maeda T."/>
            <person name="Takahashi S."/>
            <person name="Yoshida T."/>
            <person name="Shimamura S."/>
            <person name="Takaki Y."/>
            <person name="Nagai Y."/>
            <person name="Toyoda A."/>
            <person name="Suzuki Y."/>
            <person name="Arimoto A."/>
            <person name="Ishii H."/>
            <person name="Satoh N."/>
            <person name="Nishiyama T."/>
            <person name="Hasebe M."/>
            <person name="Maruyama T."/>
            <person name="Minagawa J."/>
            <person name="Obokata J."/>
            <person name="Shigenobu S."/>
        </authorList>
    </citation>
    <scope>NUCLEOTIDE SEQUENCE [LARGE SCALE GENOMIC DNA]</scope>
</reference>
<keyword evidence="10" id="KW-1185">Reference proteome</keyword>
<dbReference type="SUPFAM" id="SSF56672">
    <property type="entry name" value="DNA/RNA polymerases"/>
    <property type="match status" value="1"/>
</dbReference>
<keyword evidence="2" id="KW-0548">Nucleotidyltransferase</keyword>
<organism evidence="9 10">
    <name type="scientific">Elysia marginata</name>
    <dbReference type="NCBI Taxonomy" id="1093978"/>
    <lineage>
        <taxon>Eukaryota</taxon>
        <taxon>Metazoa</taxon>
        <taxon>Spiralia</taxon>
        <taxon>Lophotrochozoa</taxon>
        <taxon>Mollusca</taxon>
        <taxon>Gastropoda</taxon>
        <taxon>Heterobranchia</taxon>
        <taxon>Euthyneura</taxon>
        <taxon>Panpulmonata</taxon>
        <taxon>Sacoglossa</taxon>
        <taxon>Placobranchoidea</taxon>
        <taxon>Plakobranchidae</taxon>
        <taxon>Elysia</taxon>
    </lineage>
</organism>
<dbReference type="PANTHER" id="PTHR34072:SF49">
    <property type="entry name" value="RIBONUCLEASE H"/>
    <property type="match status" value="1"/>
</dbReference>
<evidence type="ECO:0000256" key="5">
    <source>
        <dbReference type="ARBA" id="ARBA00022801"/>
    </source>
</evidence>
<evidence type="ECO:0000256" key="4">
    <source>
        <dbReference type="ARBA" id="ARBA00022759"/>
    </source>
</evidence>
<dbReference type="InterPro" id="IPR041373">
    <property type="entry name" value="RT_RNaseH"/>
</dbReference>
<evidence type="ECO:0000313" key="9">
    <source>
        <dbReference type="EMBL" id="GFR86415.1"/>
    </source>
</evidence>